<comment type="caution">
    <text evidence="7">The sequence shown here is derived from an EMBL/GenBank/DDBJ whole genome shotgun (WGS) entry which is preliminary data.</text>
</comment>
<evidence type="ECO:0000259" key="5">
    <source>
        <dbReference type="Pfam" id="PF04542"/>
    </source>
</evidence>
<gene>
    <name evidence="7" type="ORF">J2800_003642</name>
</gene>
<dbReference type="PANTHER" id="PTHR43133:SF63">
    <property type="entry name" value="RNA POLYMERASE SIGMA FACTOR FECI-RELATED"/>
    <property type="match status" value="1"/>
</dbReference>
<evidence type="ECO:0000313" key="7">
    <source>
        <dbReference type="EMBL" id="MDR6532882.1"/>
    </source>
</evidence>
<keyword evidence="3" id="KW-0731">Sigma factor</keyword>
<dbReference type="InterPro" id="IPR007627">
    <property type="entry name" value="RNA_pol_sigma70_r2"/>
</dbReference>
<keyword evidence="4" id="KW-0804">Transcription</keyword>
<feature type="domain" description="RNA polymerase sigma-70 region 2" evidence="5">
    <location>
        <begin position="12"/>
        <end position="70"/>
    </location>
</feature>
<dbReference type="InterPro" id="IPR039425">
    <property type="entry name" value="RNA_pol_sigma-70-like"/>
</dbReference>
<dbReference type="NCBIfam" id="TIGR02937">
    <property type="entry name" value="sigma70-ECF"/>
    <property type="match status" value="1"/>
</dbReference>
<sequence length="165" mass="17828">MIRLYGEKRANLVRVFAAKLRSASEAEDLIQDLYLKVQALGDVEVEGDGSALLFRMANNLMLDRLRSQSRAGARDEGWRSLQGTVLGDQQVADVPSAEEVVAGRQRLSAMMTAVDALPPQVARAFKLHKLEGLSHADTAVAMGVSRSSVEKHVSAALKALMAKLA</sequence>
<dbReference type="EMBL" id="JAVDRL010000010">
    <property type="protein sequence ID" value="MDR6532882.1"/>
    <property type="molecule type" value="Genomic_DNA"/>
</dbReference>
<evidence type="ECO:0000259" key="6">
    <source>
        <dbReference type="Pfam" id="PF08281"/>
    </source>
</evidence>
<dbReference type="Gene3D" id="1.10.1740.10">
    <property type="match status" value="1"/>
</dbReference>
<feature type="domain" description="RNA polymerase sigma factor 70 region 4 type 2" evidence="6">
    <location>
        <begin position="109"/>
        <end position="160"/>
    </location>
</feature>
<dbReference type="Gene3D" id="1.10.10.10">
    <property type="entry name" value="Winged helix-like DNA-binding domain superfamily/Winged helix DNA-binding domain"/>
    <property type="match status" value="1"/>
</dbReference>
<proteinExistence type="inferred from homology"/>
<evidence type="ECO:0000256" key="3">
    <source>
        <dbReference type="ARBA" id="ARBA00023082"/>
    </source>
</evidence>
<dbReference type="Proteomes" id="UP001262754">
    <property type="component" value="Unassembled WGS sequence"/>
</dbReference>
<evidence type="ECO:0000256" key="2">
    <source>
        <dbReference type="ARBA" id="ARBA00023015"/>
    </source>
</evidence>
<accession>A0ABU1N3P2</accession>
<comment type="similarity">
    <text evidence="1">Belongs to the sigma-70 factor family. ECF subfamily.</text>
</comment>
<evidence type="ECO:0000256" key="4">
    <source>
        <dbReference type="ARBA" id="ARBA00023163"/>
    </source>
</evidence>
<dbReference type="RefSeq" id="WP_056750288.1">
    <property type="nucleotide sequence ID" value="NZ_BMLD01000002.1"/>
</dbReference>
<dbReference type="Pfam" id="PF08281">
    <property type="entry name" value="Sigma70_r4_2"/>
    <property type="match status" value="1"/>
</dbReference>
<protein>
    <submittedName>
        <fullName evidence="7">RNA polymerase sigma-70 factor (ECF subfamily)</fullName>
    </submittedName>
</protein>
<name>A0ABU1N3P2_9CAUL</name>
<evidence type="ECO:0000313" key="8">
    <source>
        <dbReference type="Proteomes" id="UP001262754"/>
    </source>
</evidence>
<keyword evidence="8" id="KW-1185">Reference proteome</keyword>
<evidence type="ECO:0000256" key="1">
    <source>
        <dbReference type="ARBA" id="ARBA00010641"/>
    </source>
</evidence>
<dbReference type="InterPro" id="IPR014284">
    <property type="entry name" value="RNA_pol_sigma-70_dom"/>
</dbReference>
<dbReference type="InterPro" id="IPR013249">
    <property type="entry name" value="RNA_pol_sigma70_r4_t2"/>
</dbReference>
<reference evidence="7 8" key="1">
    <citation type="submission" date="2023-07" db="EMBL/GenBank/DDBJ databases">
        <title>Sorghum-associated microbial communities from plants grown in Nebraska, USA.</title>
        <authorList>
            <person name="Schachtman D."/>
        </authorList>
    </citation>
    <scope>NUCLEOTIDE SEQUENCE [LARGE SCALE GENOMIC DNA]</scope>
    <source>
        <strain evidence="7 8">DS2154</strain>
    </source>
</reference>
<organism evidence="7 8">
    <name type="scientific">Caulobacter rhizosphaerae</name>
    <dbReference type="NCBI Taxonomy" id="2010972"/>
    <lineage>
        <taxon>Bacteria</taxon>
        <taxon>Pseudomonadati</taxon>
        <taxon>Pseudomonadota</taxon>
        <taxon>Alphaproteobacteria</taxon>
        <taxon>Caulobacterales</taxon>
        <taxon>Caulobacteraceae</taxon>
        <taxon>Caulobacter</taxon>
    </lineage>
</organism>
<dbReference type="PANTHER" id="PTHR43133">
    <property type="entry name" value="RNA POLYMERASE ECF-TYPE SIGMA FACTO"/>
    <property type="match status" value="1"/>
</dbReference>
<dbReference type="InterPro" id="IPR013325">
    <property type="entry name" value="RNA_pol_sigma_r2"/>
</dbReference>
<dbReference type="Pfam" id="PF04542">
    <property type="entry name" value="Sigma70_r2"/>
    <property type="match status" value="1"/>
</dbReference>
<dbReference type="InterPro" id="IPR036388">
    <property type="entry name" value="WH-like_DNA-bd_sf"/>
</dbReference>
<dbReference type="SUPFAM" id="SSF88946">
    <property type="entry name" value="Sigma2 domain of RNA polymerase sigma factors"/>
    <property type="match status" value="1"/>
</dbReference>
<dbReference type="SUPFAM" id="SSF88659">
    <property type="entry name" value="Sigma3 and sigma4 domains of RNA polymerase sigma factors"/>
    <property type="match status" value="1"/>
</dbReference>
<dbReference type="InterPro" id="IPR013324">
    <property type="entry name" value="RNA_pol_sigma_r3/r4-like"/>
</dbReference>
<keyword evidence="2" id="KW-0805">Transcription regulation</keyword>